<feature type="transmembrane region" description="Helical" evidence="1">
    <location>
        <begin position="426"/>
        <end position="448"/>
    </location>
</feature>
<dbReference type="InterPro" id="IPR018650">
    <property type="entry name" value="STSV1_Orf64"/>
</dbReference>
<gene>
    <name evidence="2" type="ORF">ENSA5_16070</name>
</gene>
<dbReference type="RefSeq" id="WP_258182791.1">
    <property type="nucleotide sequence ID" value="NZ_PVNK01000086.1"/>
</dbReference>
<reference evidence="2 3" key="1">
    <citation type="submission" date="2018-03" db="EMBL/GenBank/DDBJ databases">
        <title>Draft Genome Sequences of the Obligatory Marine Myxobacteria Enhygromyxa salina SWB005.</title>
        <authorList>
            <person name="Poehlein A."/>
            <person name="Moghaddam J.A."/>
            <person name="Harms H."/>
            <person name="Alanjari M."/>
            <person name="Koenig G.M."/>
            <person name="Daniel R."/>
            <person name="Schaeberle T.F."/>
        </authorList>
    </citation>
    <scope>NUCLEOTIDE SEQUENCE [LARGE SCALE GENOMIC DNA]</scope>
    <source>
        <strain evidence="2 3">SWB005</strain>
    </source>
</reference>
<accession>A0A2S9YEG3</accession>
<feature type="transmembrane region" description="Helical" evidence="1">
    <location>
        <begin position="322"/>
        <end position="351"/>
    </location>
</feature>
<evidence type="ECO:0000313" key="2">
    <source>
        <dbReference type="EMBL" id="PRQ03401.1"/>
    </source>
</evidence>
<feature type="transmembrane region" description="Helical" evidence="1">
    <location>
        <begin position="358"/>
        <end position="377"/>
    </location>
</feature>
<dbReference type="Proteomes" id="UP000237968">
    <property type="component" value="Unassembled WGS sequence"/>
</dbReference>
<protein>
    <recommendedName>
        <fullName evidence="4">DUF2079 domain-containing protein</fullName>
    </recommendedName>
</protein>
<dbReference type="Pfam" id="PF09852">
    <property type="entry name" value="DUF2079"/>
    <property type="match status" value="1"/>
</dbReference>
<feature type="transmembrane region" description="Helical" evidence="1">
    <location>
        <begin position="513"/>
        <end position="534"/>
    </location>
</feature>
<dbReference type="AlphaFoldDB" id="A0A2S9YEG3"/>
<feature type="transmembrane region" description="Helical" evidence="1">
    <location>
        <begin position="481"/>
        <end position="501"/>
    </location>
</feature>
<dbReference type="EMBL" id="PVNK01000086">
    <property type="protein sequence ID" value="PRQ03401.1"/>
    <property type="molecule type" value="Genomic_DNA"/>
</dbReference>
<keyword evidence="1" id="KW-1133">Transmembrane helix</keyword>
<organism evidence="2 3">
    <name type="scientific">Enhygromyxa salina</name>
    <dbReference type="NCBI Taxonomy" id="215803"/>
    <lineage>
        <taxon>Bacteria</taxon>
        <taxon>Pseudomonadati</taxon>
        <taxon>Myxococcota</taxon>
        <taxon>Polyangia</taxon>
        <taxon>Nannocystales</taxon>
        <taxon>Nannocystaceae</taxon>
        <taxon>Enhygromyxa</taxon>
    </lineage>
</organism>
<feature type="transmembrane region" description="Helical" evidence="1">
    <location>
        <begin position="21"/>
        <end position="39"/>
    </location>
</feature>
<feature type="transmembrane region" description="Helical" evidence="1">
    <location>
        <begin position="250"/>
        <end position="268"/>
    </location>
</feature>
<sequence>MAQGDRRGAADEVDTTWLARFASWAWAPFVAAAPGWTSYALGHRDTPALLRDNAELEPVALLHMVAGSLLVLGLWAWLAPRIGREQGCPTRREAWLEAVLRTRLLLLGPLVLALVHEPGGFLSATRPTLVLLGALLVAVSVRRWPPLPEAALAKLRRVFGGPRWPIAALVVGVGVIAMLLLRLALWRHHGFATRAFDLGIYDNIVWNTAHGDFLACTLIKSGVHTSAHFDPILAPIALIYALAPRAETLIVIQALWVLSGVIPAYLIAWRRLEDRLAATILGLGFALYPSVHGIVLFEFHSLALLAAPGLWMIWCLDEDRPVGYWIAFGLALLVREDASLFVAGIGVYALLGTDHRRRGGLTLGLALAYLAFVKFAVMPDPDLLMRDTGDHYSYTNRYRRLIPEGGGARDGIATLIMNPGFVLGHVLSTAKIMAALAFLVPLGLLPLAGGRRLLLAVYGAAFMFLASYKSIYYPLFHYSTALYPALFAATPEGVARVRGWLVERGETPGRARAAVLSYLGACLVLASLATGALLDVAPFALTRDSVRDFGPNERARYEWFRAAVAEIPPSASVSASKRTAPHLSNRAELYIVQQRIEADWLVVNFEDLEPQDMGWVVELERSGAYEEVAKYEAELWILRRSEP</sequence>
<keyword evidence="3" id="KW-1185">Reference proteome</keyword>
<proteinExistence type="predicted"/>
<evidence type="ECO:0008006" key="4">
    <source>
        <dbReference type="Google" id="ProtNLM"/>
    </source>
</evidence>
<comment type="caution">
    <text evidence="2">The sequence shown here is derived from an EMBL/GenBank/DDBJ whole genome shotgun (WGS) entry which is preliminary data.</text>
</comment>
<feature type="transmembrane region" description="Helical" evidence="1">
    <location>
        <begin position="455"/>
        <end position="475"/>
    </location>
</feature>
<keyword evidence="1" id="KW-0472">Membrane</keyword>
<evidence type="ECO:0000256" key="1">
    <source>
        <dbReference type="SAM" id="Phobius"/>
    </source>
</evidence>
<feature type="transmembrane region" description="Helical" evidence="1">
    <location>
        <begin position="59"/>
        <end position="78"/>
    </location>
</feature>
<keyword evidence="1" id="KW-0812">Transmembrane</keyword>
<evidence type="ECO:0000313" key="3">
    <source>
        <dbReference type="Proteomes" id="UP000237968"/>
    </source>
</evidence>
<feature type="transmembrane region" description="Helical" evidence="1">
    <location>
        <begin position="280"/>
        <end position="302"/>
    </location>
</feature>
<feature type="transmembrane region" description="Helical" evidence="1">
    <location>
        <begin position="166"/>
        <end position="185"/>
    </location>
</feature>
<name>A0A2S9YEG3_9BACT</name>